<dbReference type="GO" id="GO:0043916">
    <property type="term" value="F:DNA-7-methylguanine glycosylase activity"/>
    <property type="evidence" value="ECO:0007669"/>
    <property type="project" value="TreeGrafter"/>
</dbReference>
<feature type="domain" description="HhH-GPD" evidence="5">
    <location>
        <begin position="51"/>
        <end position="202"/>
    </location>
</feature>
<dbReference type="InterPro" id="IPR003265">
    <property type="entry name" value="HhH-GPD_domain"/>
</dbReference>
<gene>
    <name evidence="6" type="ORF">G6N73_10900</name>
</gene>
<dbReference type="Proteomes" id="UP001642900">
    <property type="component" value="Unassembled WGS sequence"/>
</dbReference>
<dbReference type="GO" id="GO:0006307">
    <property type="term" value="P:DNA alkylation repair"/>
    <property type="evidence" value="ECO:0007669"/>
    <property type="project" value="TreeGrafter"/>
</dbReference>
<dbReference type="GO" id="GO:0008725">
    <property type="term" value="F:DNA-3-methyladenine glycosylase activity"/>
    <property type="evidence" value="ECO:0007669"/>
    <property type="project" value="TreeGrafter"/>
</dbReference>
<keyword evidence="4" id="KW-0234">DNA repair</keyword>
<comment type="catalytic activity">
    <reaction evidence="1">
        <text>Hydrolysis of alkylated DNA, releasing 3-methyladenine, 3-methylguanine, 7-methylguanine and 7-methyladenine.</text>
        <dbReference type="EC" id="3.2.2.21"/>
    </reaction>
</comment>
<keyword evidence="7" id="KW-1185">Reference proteome</keyword>
<dbReference type="Gene3D" id="1.10.340.30">
    <property type="entry name" value="Hypothetical protein, domain 2"/>
    <property type="match status" value="1"/>
</dbReference>
<dbReference type="GO" id="GO:0032131">
    <property type="term" value="F:alkylated DNA binding"/>
    <property type="evidence" value="ECO:0007669"/>
    <property type="project" value="TreeGrafter"/>
</dbReference>
<evidence type="ECO:0000313" key="7">
    <source>
        <dbReference type="Proteomes" id="UP001642900"/>
    </source>
</evidence>
<evidence type="ECO:0000259" key="5">
    <source>
        <dbReference type="SMART" id="SM00478"/>
    </source>
</evidence>
<dbReference type="GO" id="GO:0006285">
    <property type="term" value="P:base-excision repair, AP site formation"/>
    <property type="evidence" value="ECO:0007669"/>
    <property type="project" value="TreeGrafter"/>
</dbReference>
<evidence type="ECO:0000256" key="1">
    <source>
        <dbReference type="ARBA" id="ARBA00000086"/>
    </source>
</evidence>
<dbReference type="PANTHER" id="PTHR43003">
    <property type="entry name" value="DNA-3-METHYLADENINE GLYCOSYLASE"/>
    <property type="match status" value="1"/>
</dbReference>
<dbReference type="RefSeq" id="WP_165027446.1">
    <property type="nucleotide sequence ID" value="NZ_JAAKZF010000010.1"/>
</dbReference>
<organism evidence="6 7">
    <name type="scientific">Allomesorhizobium camelthorni</name>
    <dbReference type="NCBI Taxonomy" id="475069"/>
    <lineage>
        <taxon>Bacteria</taxon>
        <taxon>Pseudomonadati</taxon>
        <taxon>Pseudomonadota</taxon>
        <taxon>Alphaproteobacteria</taxon>
        <taxon>Hyphomicrobiales</taxon>
        <taxon>Phyllobacteriaceae</taxon>
        <taxon>Allomesorhizobium</taxon>
    </lineage>
</organism>
<reference evidence="6 7" key="1">
    <citation type="submission" date="2020-02" db="EMBL/GenBank/DDBJ databases">
        <title>Genome sequence of strain CCNWXJ40-4.</title>
        <authorList>
            <person name="Gao J."/>
            <person name="Sun J."/>
        </authorList>
    </citation>
    <scope>NUCLEOTIDE SEQUENCE [LARGE SCALE GENOMIC DNA]</scope>
    <source>
        <strain evidence="6 7">CCNWXJ 40-4</strain>
    </source>
</reference>
<dbReference type="AlphaFoldDB" id="A0A6G4WC14"/>
<dbReference type="PANTHER" id="PTHR43003:SF13">
    <property type="entry name" value="DNA-3-METHYLADENINE GLYCOSYLASE 2"/>
    <property type="match status" value="1"/>
</dbReference>
<dbReference type="InterPro" id="IPR051912">
    <property type="entry name" value="Alkylbase_DNA_Glycosylase/TA"/>
</dbReference>
<accession>A0A6G4WC14</accession>
<dbReference type="EC" id="3.2.2.21" evidence="2"/>
<evidence type="ECO:0000256" key="3">
    <source>
        <dbReference type="ARBA" id="ARBA00022763"/>
    </source>
</evidence>
<evidence type="ECO:0000256" key="2">
    <source>
        <dbReference type="ARBA" id="ARBA00012000"/>
    </source>
</evidence>
<proteinExistence type="predicted"/>
<dbReference type="SMART" id="SM00478">
    <property type="entry name" value="ENDO3c"/>
    <property type="match status" value="1"/>
</dbReference>
<evidence type="ECO:0000256" key="4">
    <source>
        <dbReference type="ARBA" id="ARBA00023204"/>
    </source>
</evidence>
<name>A0A6G4WC14_9HYPH</name>
<dbReference type="CDD" id="cd00056">
    <property type="entry name" value="ENDO3c"/>
    <property type="match status" value="1"/>
</dbReference>
<dbReference type="GO" id="GO:0005737">
    <property type="term" value="C:cytoplasm"/>
    <property type="evidence" value="ECO:0007669"/>
    <property type="project" value="TreeGrafter"/>
</dbReference>
<dbReference type="SUPFAM" id="SSF48150">
    <property type="entry name" value="DNA-glycosylase"/>
    <property type="match status" value="1"/>
</dbReference>
<comment type="caution">
    <text evidence="6">The sequence shown here is derived from an EMBL/GenBank/DDBJ whole genome shotgun (WGS) entry which is preliminary data.</text>
</comment>
<dbReference type="EMBL" id="JAAKZF010000010">
    <property type="protein sequence ID" value="NGO51680.1"/>
    <property type="molecule type" value="Genomic_DNA"/>
</dbReference>
<dbReference type="Gene3D" id="1.10.1670.40">
    <property type="match status" value="1"/>
</dbReference>
<sequence length="222" mass="23658">MRRISTLSDVLDGLDALCSADPRLDPVRAAAGEVPLRLSEPGFASLVSIVVSQQVSRASADAIFGRLTKLVDPLTPEAILSAGEGMFREAGLSRPKQRTLLAVSQAVGDGLDLHHLCGLDADDAIRRMVAVPGIGPWTAEVYLLFSAGHPDIFPARDVALQSAVGHALGLQPRPGEKALIALAESWAPWRGVAARLFWAYYRETRGRDGAPPVQTHQKAAIS</sequence>
<protein>
    <recommendedName>
        <fullName evidence="2">DNA-3-methyladenine glycosylase II</fullName>
        <ecNumber evidence="2">3.2.2.21</ecNumber>
    </recommendedName>
</protein>
<dbReference type="Pfam" id="PF00730">
    <property type="entry name" value="HhH-GPD"/>
    <property type="match status" value="1"/>
</dbReference>
<dbReference type="GO" id="GO:0032993">
    <property type="term" value="C:protein-DNA complex"/>
    <property type="evidence" value="ECO:0007669"/>
    <property type="project" value="TreeGrafter"/>
</dbReference>
<evidence type="ECO:0000313" key="6">
    <source>
        <dbReference type="EMBL" id="NGO51680.1"/>
    </source>
</evidence>
<keyword evidence="3" id="KW-0227">DNA damage</keyword>
<dbReference type="InterPro" id="IPR011257">
    <property type="entry name" value="DNA_glycosylase"/>
</dbReference>